<organism evidence="1 2">
    <name type="scientific">Ziziphus jujuba var. spinosa</name>
    <dbReference type="NCBI Taxonomy" id="714518"/>
    <lineage>
        <taxon>Eukaryota</taxon>
        <taxon>Viridiplantae</taxon>
        <taxon>Streptophyta</taxon>
        <taxon>Embryophyta</taxon>
        <taxon>Tracheophyta</taxon>
        <taxon>Spermatophyta</taxon>
        <taxon>Magnoliopsida</taxon>
        <taxon>eudicotyledons</taxon>
        <taxon>Gunneridae</taxon>
        <taxon>Pentapetalae</taxon>
        <taxon>rosids</taxon>
        <taxon>fabids</taxon>
        <taxon>Rosales</taxon>
        <taxon>Rhamnaceae</taxon>
        <taxon>Paliureae</taxon>
        <taxon>Ziziphus</taxon>
    </lineage>
</organism>
<reference evidence="1" key="1">
    <citation type="journal article" date="2021" name="Front. Plant Sci.">
        <title>Chromosome-Scale Genome Assembly for Chinese Sour Jujube and Insights Into Its Genome Evolution and Domestication Signature.</title>
        <authorList>
            <person name="Shen L.-Y."/>
            <person name="Luo H."/>
            <person name="Wang X.-L."/>
            <person name="Wang X.-M."/>
            <person name="Qiu X.-J."/>
            <person name="Liu H."/>
            <person name="Zhou S.-S."/>
            <person name="Jia K.-H."/>
            <person name="Nie S."/>
            <person name="Bao Y.-T."/>
            <person name="Zhang R.-G."/>
            <person name="Yun Q.-Z."/>
            <person name="Chai Y.-H."/>
            <person name="Lu J.-Y."/>
            <person name="Li Y."/>
            <person name="Zhao S.-W."/>
            <person name="Mao J.-F."/>
            <person name="Jia S.-G."/>
            <person name="Mao Y.-M."/>
        </authorList>
    </citation>
    <scope>NUCLEOTIDE SEQUENCE</scope>
    <source>
        <strain evidence="1">AT0</strain>
        <tissue evidence="1">Leaf</tissue>
    </source>
</reference>
<evidence type="ECO:0000313" key="2">
    <source>
        <dbReference type="Proteomes" id="UP000813462"/>
    </source>
</evidence>
<name>A0A978VK14_ZIZJJ</name>
<dbReference type="AlphaFoldDB" id="A0A978VK14"/>
<gene>
    <name evidence="1" type="ORF">FEM48_Zijuj04G0130100</name>
</gene>
<sequence length="77" mass="8053">MNSSVISIELGGKLQYAIVDGLGWLKDGKIAAIKDTFIDLGNGEFGLLDEHALPLLDAKMSKAGSSYGKAHAAAVHI</sequence>
<proteinExistence type="predicted"/>
<dbReference type="Proteomes" id="UP000813462">
    <property type="component" value="Unassembled WGS sequence"/>
</dbReference>
<evidence type="ECO:0000313" key="1">
    <source>
        <dbReference type="EMBL" id="KAH7533433.1"/>
    </source>
</evidence>
<accession>A0A978VK14</accession>
<protein>
    <submittedName>
        <fullName evidence="1">Uncharacterized protein</fullName>
    </submittedName>
</protein>
<dbReference type="EMBL" id="JAEACU010000004">
    <property type="protein sequence ID" value="KAH7533433.1"/>
    <property type="molecule type" value="Genomic_DNA"/>
</dbReference>
<comment type="caution">
    <text evidence="1">The sequence shown here is derived from an EMBL/GenBank/DDBJ whole genome shotgun (WGS) entry which is preliminary data.</text>
</comment>